<reference evidence="3 4" key="1">
    <citation type="submission" date="2014-02" db="EMBL/GenBank/DDBJ databases">
        <title>The genome sequence of the entomopathogenic fungus Metarhizium robertsii ARSEF 2575.</title>
        <authorList>
            <person name="Giuliano Garisto Donzelli B."/>
            <person name="Roe B.A."/>
            <person name="Macmil S.L."/>
            <person name="Krasnoff S.B."/>
            <person name="Gibson D.M."/>
        </authorList>
    </citation>
    <scope>NUCLEOTIDE SEQUENCE [LARGE SCALE GENOMIC DNA]</scope>
    <source>
        <strain evidence="3 4">ARSEF 2575</strain>
    </source>
</reference>
<feature type="region of interest" description="Disordered" evidence="1">
    <location>
        <begin position="60"/>
        <end position="150"/>
    </location>
</feature>
<dbReference type="EMBL" id="JELW01000019">
    <property type="protein sequence ID" value="EXU99405.1"/>
    <property type="molecule type" value="Genomic_DNA"/>
</dbReference>
<dbReference type="OrthoDB" id="4936956at2759"/>
<proteinExistence type="predicted"/>
<gene>
    <name evidence="3" type="ORF">X797_007541</name>
</gene>
<name>A0A014QXR5_9HYPO</name>
<evidence type="ECO:0000256" key="1">
    <source>
        <dbReference type="SAM" id="MobiDB-lite"/>
    </source>
</evidence>
<organism evidence="3 4">
    <name type="scientific">Metarhizium robertsii</name>
    <dbReference type="NCBI Taxonomy" id="568076"/>
    <lineage>
        <taxon>Eukaryota</taxon>
        <taxon>Fungi</taxon>
        <taxon>Dikarya</taxon>
        <taxon>Ascomycota</taxon>
        <taxon>Pezizomycotina</taxon>
        <taxon>Sordariomycetes</taxon>
        <taxon>Hypocreomycetidae</taxon>
        <taxon>Hypocreales</taxon>
        <taxon>Clavicipitaceae</taxon>
        <taxon>Metarhizium</taxon>
    </lineage>
</organism>
<evidence type="ECO:0000313" key="3">
    <source>
        <dbReference type="EMBL" id="EXU99405.1"/>
    </source>
</evidence>
<comment type="caution">
    <text evidence="3">The sequence shown here is derived from an EMBL/GenBank/DDBJ whole genome shotgun (WGS) entry which is preliminary data.</text>
</comment>
<feature type="chain" id="PRO_5001475005" evidence="2">
    <location>
        <begin position="18"/>
        <end position="333"/>
    </location>
</feature>
<feature type="signal peptide" evidence="2">
    <location>
        <begin position="1"/>
        <end position="17"/>
    </location>
</feature>
<dbReference type="HOGENOM" id="CLU_834407_0_0_1"/>
<evidence type="ECO:0000256" key="2">
    <source>
        <dbReference type="SAM" id="SignalP"/>
    </source>
</evidence>
<keyword evidence="2" id="KW-0732">Signal</keyword>
<evidence type="ECO:0000313" key="4">
    <source>
        <dbReference type="Proteomes" id="UP000030151"/>
    </source>
</evidence>
<accession>A0A014QXR5</accession>
<sequence>MRALLAVSLYLCLRGSAAPVSLLERTVPFGHEGPPYEVGGAGAHLPLEVNVPFEIDLLPDGERLPLENPETTLPEGLPPAEGELSNEITGEHTPDMPVPEGLPPAEGNGPQLPGVENPETSASGGAEGLPPPASEAPQGRPSPWKGKSPEDIKTFWLNGLPETRVANWENSPVHEIWNLLSREERFSLIFENPDAKKWPYLTPEQRLYLWQERPILKSRDNQRLWALLTPEQRETYWKQDPKRWQNLTPQDQETVVQSVRQNPIFEGLANEEIRRIVAKIDKLAPKDRLALSNSRIEKMKEAVIEALAKESKQLATEAGKAAKAEEEENSVGG</sequence>
<protein>
    <submittedName>
        <fullName evidence="3">DUF3106 domain protein</fullName>
    </submittedName>
</protein>
<dbReference type="Proteomes" id="UP000030151">
    <property type="component" value="Unassembled WGS sequence"/>
</dbReference>
<dbReference type="AlphaFoldDB" id="A0A014QXR5"/>
<dbReference type="eggNOG" id="ENOG502T559">
    <property type="taxonomic scope" value="Eukaryota"/>
</dbReference>